<proteinExistence type="predicted"/>
<dbReference type="RefSeq" id="XP_043014798.1">
    <property type="nucleotide sequence ID" value="XM_043146098.1"/>
</dbReference>
<dbReference type="GeneID" id="66069365"/>
<dbReference type="GO" id="GO:0000981">
    <property type="term" value="F:DNA-binding transcription factor activity, RNA polymerase II-specific"/>
    <property type="evidence" value="ECO:0007669"/>
    <property type="project" value="InterPro"/>
</dbReference>
<dbReference type="GO" id="GO:0008270">
    <property type="term" value="F:zinc ion binding"/>
    <property type="evidence" value="ECO:0007669"/>
    <property type="project" value="InterPro"/>
</dbReference>
<dbReference type="PANTHER" id="PTHR46910">
    <property type="entry name" value="TRANSCRIPTION FACTOR PDR1"/>
    <property type="match status" value="1"/>
</dbReference>
<dbReference type="CDD" id="cd12148">
    <property type="entry name" value="fungal_TF_MHR"/>
    <property type="match status" value="1"/>
</dbReference>
<protein>
    <recommendedName>
        <fullName evidence="3">Xylanolytic transcriptional activator regulatory domain-containing protein</fullName>
    </recommendedName>
</protein>
<dbReference type="GO" id="GO:0003677">
    <property type="term" value="F:DNA binding"/>
    <property type="evidence" value="ECO:0007669"/>
    <property type="project" value="InterPro"/>
</dbReference>
<keyword evidence="1" id="KW-0539">Nucleus</keyword>
<feature type="region of interest" description="Disordered" evidence="2">
    <location>
        <begin position="738"/>
        <end position="812"/>
    </location>
</feature>
<keyword evidence="5" id="KW-1185">Reference proteome</keyword>
<dbReference type="Pfam" id="PF04082">
    <property type="entry name" value="Fungal_trans"/>
    <property type="match status" value="1"/>
</dbReference>
<comment type="caution">
    <text evidence="4">The sequence shown here is derived from an EMBL/GenBank/DDBJ whole genome shotgun (WGS) entry which is preliminary data.</text>
</comment>
<accession>A0A9P7V129</accession>
<dbReference type="AlphaFoldDB" id="A0A9P7V129"/>
<evidence type="ECO:0000313" key="4">
    <source>
        <dbReference type="EMBL" id="KAG7098328.1"/>
    </source>
</evidence>
<reference evidence="4" key="1">
    <citation type="journal article" date="2021" name="Genome Biol. Evol.">
        <title>The assembled and annotated genome of the fairy-ring fungus Marasmius oreades.</title>
        <authorList>
            <person name="Hiltunen M."/>
            <person name="Ament-Velasquez S.L."/>
            <person name="Johannesson H."/>
        </authorList>
    </citation>
    <scope>NUCLEOTIDE SEQUENCE</scope>
    <source>
        <strain evidence="4">03SP1</strain>
    </source>
</reference>
<organism evidence="4 5">
    <name type="scientific">Marasmius oreades</name>
    <name type="common">fairy-ring Marasmius</name>
    <dbReference type="NCBI Taxonomy" id="181124"/>
    <lineage>
        <taxon>Eukaryota</taxon>
        <taxon>Fungi</taxon>
        <taxon>Dikarya</taxon>
        <taxon>Basidiomycota</taxon>
        <taxon>Agaricomycotina</taxon>
        <taxon>Agaricomycetes</taxon>
        <taxon>Agaricomycetidae</taxon>
        <taxon>Agaricales</taxon>
        <taxon>Marasmiineae</taxon>
        <taxon>Marasmiaceae</taxon>
        <taxon>Marasmius</taxon>
    </lineage>
</organism>
<dbReference type="Gene3D" id="4.10.240.10">
    <property type="entry name" value="Zn(2)-C6 fungal-type DNA-binding domain"/>
    <property type="match status" value="1"/>
</dbReference>
<evidence type="ECO:0000259" key="3">
    <source>
        <dbReference type="SMART" id="SM00906"/>
    </source>
</evidence>
<feature type="domain" description="Xylanolytic transcriptional activator regulatory" evidence="3">
    <location>
        <begin position="377"/>
        <end position="450"/>
    </location>
</feature>
<dbReference type="InterPro" id="IPR007219">
    <property type="entry name" value="XnlR_reg_dom"/>
</dbReference>
<dbReference type="KEGG" id="more:E1B28_000289"/>
<dbReference type="PANTHER" id="PTHR46910:SF38">
    <property type="entry name" value="ZN(2)-C6 FUNGAL-TYPE DOMAIN-CONTAINING PROTEIN"/>
    <property type="match status" value="1"/>
</dbReference>
<gene>
    <name evidence="4" type="ORF">E1B28_000289</name>
</gene>
<dbReference type="EMBL" id="CM032181">
    <property type="protein sequence ID" value="KAG7098328.1"/>
    <property type="molecule type" value="Genomic_DNA"/>
</dbReference>
<evidence type="ECO:0000256" key="1">
    <source>
        <dbReference type="ARBA" id="ARBA00023242"/>
    </source>
</evidence>
<dbReference type="InterPro" id="IPR036864">
    <property type="entry name" value="Zn2-C6_fun-type_DNA-bd_sf"/>
</dbReference>
<feature type="region of interest" description="Disordered" evidence="2">
    <location>
        <begin position="127"/>
        <end position="182"/>
    </location>
</feature>
<dbReference type="SMART" id="SM00906">
    <property type="entry name" value="Fungal_trans"/>
    <property type="match status" value="1"/>
</dbReference>
<dbReference type="OrthoDB" id="4456959at2759"/>
<evidence type="ECO:0000256" key="2">
    <source>
        <dbReference type="SAM" id="MobiDB-lite"/>
    </source>
</evidence>
<feature type="compositionally biased region" description="Polar residues" evidence="2">
    <location>
        <begin position="780"/>
        <end position="801"/>
    </location>
</feature>
<dbReference type="Proteomes" id="UP001049176">
    <property type="component" value="Chromosome 1"/>
</dbReference>
<sequence>MSSDEGGSQQRQASAKKRRLQGACDMCKRWAIFSTFSTLSFAYDQTRISRKKIKCMRLVLCSEEPSSDIEPTDLGDSAKMPGSKCSPCLSFNLQCTHNDPVKKRGPKSIYVAYLESRIKTLEDELDQFKGQGSSESPRPRHVKGHPSPEDAGSPPPKLRSSPSDFHIPSEASPSSSHTPGISDEEDLEYLDLLNHTKNLSLNVMENRFFGHSSSFAYTKNAYRVKKEVTGADLEDTHVKRSKFWAPQLWERPPAWPDYRFPDRDLMTSLVNLYFSKVNPFLPILHAPIFESSVRQNLHLRDEHFAATLLLVCALGSRFSDDPRVLTASEQYLSSGWKWYDQVQTFRRSSFDPSSLYELQYHCLATLYVHGASSITAAWTSVGLGIRYAVELGAHRRKPEGHKLTVEDELKRRAFWVLVILDRSISSFLGRPGSLREEDFDAEMPVECDDEFWDQNAFPYLVSNQPLDKPSKISAFVCLIRLYSISAFAMRTIYSIKKSRLISGVFGDQWERRVINELDASMRHWQLSLPQHLKWTLDRKPDGVFYSQSAYIHVLFHDTQIQIHKPFCDKPGLSPLPSSAICTESARLCIEIVDRHLRYELLGMPDVICTTYGASVTLTMDIWRSKRDGVKLESTDMIDDIRKGLDFLEACEERWSLAGRFRDFVGDLANGLDVLPGETGISAPMDVNAQDFVIREPWSQYALQTDIRSPVQVGYYPPAGEPVHVIQQRPQHQRLNNQFQPRHHTQQQPHPNESRYGFHRKNVSGSSSTTSPDHDRGLRTPYTSPPSGTQELGNVNVNTYPSPSGYPSGVEAQNGMELGYGGRNQDEGGYVQQAGMYGVAPAAAATRGEEQQQQQHQQSRYISGHDVGMVNVNVPGMHQQQQQQMNVGGWPTQNQENQGVYQGYNFNDLGQYVESMAYLNGFMVRQPDMNYQRM</sequence>
<evidence type="ECO:0000313" key="5">
    <source>
        <dbReference type="Proteomes" id="UP001049176"/>
    </source>
</evidence>
<dbReference type="InterPro" id="IPR050987">
    <property type="entry name" value="AtrR-like"/>
</dbReference>
<dbReference type="GO" id="GO:0006351">
    <property type="term" value="P:DNA-templated transcription"/>
    <property type="evidence" value="ECO:0007669"/>
    <property type="project" value="InterPro"/>
</dbReference>
<name>A0A9P7V129_9AGAR</name>